<comment type="catalytic activity">
    <reaction evidence="13">
        <text>[GlcNAc-(1-&gt;4)-Mur2Ac(oyl-L-Ala-gamma-D-Glu-L-Lys-D-Ala-D-Ala)](n)-di-trans,octa-cis-undecaprenyl diphosphate + beta-D-GlcNAc-(1-&gt;4)-Mur2Ac(oyl-L-Ala-gamma-D-Glu-L-Lys-D-Ala-D-Ala)-di-trans,octa-cis-undecaprenyl diphosphate = [GlcNAc-(1-&gt;4)-Mur2Ac(oyl-L-Ala-gamma-D-Glu-L-Lys-D-Ala-D-Ala)](n+1)-di-trans,octa-cis-undecaprenyl diphosphate + di-trans,octa-cis-undecaprenyl diphosphate + H(+)</text>
        <dbReference type="Rhea" id="RHEA:23708"/>
        <dbReference type="Rhea" id="RHEA-COMP:9602"/>
        <dbReference type="Rhea" id="RHEA-COMP:9603"/>
        <dbReference type="ChEBI" id="CHEBI:15378"/>
        <dbReference type="ChEBI" id="CHEBI:58405"/>
        <dbReference type="ChEBI" id="CHEBI:60033"/>
        <dbReference type="ChEBI" id="CHEBI:78435"/>
        <dbReference type="EC" id="2.4.99.28"/>
    </reaction>
</comment>
<dbReference type="Proteomes" id="UP000050430">
    <property type="component" value="Unassembled WGS sequence"/>
</dbReference>
<keyword evidence="4" id="KW-0645">Protease</keyword>
<dbReference type="Gene3D" id="1.10.3810.10">
    <property type="entry name" value="Biosynthetic peptidoglycan transglycosylase-like"/>
    <property type="match status" value="1"/>
</dbReference>
<evidence type="ECO:0000256" key="8">
    <source>
        <dbReference type="ARBA" id="ARBA00022984"/>
    </source>
</evidence>
<dbReference type="InterPro" id="IPR050396">
    <property type="entry name" value="Glycosyltr_51/Transpeptidase"/>
</dbReference>
<evidence type="ECO:0000256" key="13">
    <source>
        <dbReference type="ARBA" id="ARBA00049902"/>
    </source>
</evidence>
<dbReference type="InterPro" id="IPR013783">
    <property type="entry name" value="Ig-like_fold"/>
</dbReference>
<dbReference type="Gene3D" id="2.60.40.10">
    <property type="entry name" value="Immunoglobulins"/>
    <property type="match status" value="1"/>
</dbReference>
<evidence type="ECO:0000256" key="2">
    <source>
        <dbReference type="ARBA" id="ARBA00022475"/>
    </source>
</evidence>
<evidence type="ECO:0000256" key="11">
    <source>
        <dbReference type="ARBA" id="ARBA00023316"/>
    </source>
</evidence>
<dbReference type="InterPro" id="IPR001264">
    <property type="entry name" value="Glyco_trans_51"/>
</dbReference>
<evidence type="ECO:0000313" key="17">
    <source>
        <dbReference type="Proteomes" id="UP000050430"/>
    </source>
</evidence>
<evidence type="ECO:0000256" key="9">
    <source>
        <dbReference type="ARBA" id="ARBA00023136"/>
    </source>
</evidence>
<dbReference type="RefSeq" id="WP_062422618.1">
    <property type="nucleotide sequence ID" value="NZ_BBYA01000010.1"/>
</dbReference>
<keyword evidence="3" id="KW-0378">Hydrolase</keyword>
<dbReference type="InterPro" id="IPR036950">
    <property type="entry name" value="PBP_transglycosylase"/>
</dbReference>
<evidence type="ECO:0000256" key="10">
    <source>
        <dbReference type="ARBA" id="ARBA00023268"/>
    </source>
</evidence>
<dbReference type="GO" id="GO:0008360">
    <property type="term" value="P:regulation of cell shape"/>
    <property type="evidence" value="ECO:0007669"/>
    <property type="project" value="UniProtKB-KW"/>
</dbReference>
<evidence type="ECO:0000313" key="16">
    <source>
        <dbReference type="EMBL" id="KPL70680.1"/>
    </source>
</evidence>
<dbReference type="STRING" id="229920.ADM99_16480"/>
<name>A0A0P6X6V2_9CHLR</name>
<dbReference type="Pfam" id="PF00912">
    <property type="entry name" value="Transgly"/>
    <property type="match status" value="1"/>
</dbReference>
<evidence type="ECO:0000256" key="1">
    <source>
        <dbReference type="ARBA" id="ARBA00004236"/>
    </source>
</evidence>
<keyword evidence="11" id="KW-0961">Cell wall biogenesis/degradation</keyword>
<reference evidence="16 17" key="1">
    <citation type="submission" date="2015-07" db="EMBL/GenBank/DDBJ databases">
        <title>Genome sequence of Leptolinea tardivitalis DSM 16556.</title>
        <authorList>
            <person name="Hemp J."/>
            <person name="Ward L.M."/>
            <person name="Pace L.A."/>
            <person name="Fischer W.W."/>
        </authorList>
    </citation>
    <scope>NUCLEOTIDE SEQUENCE [LARGE SCALE GENOMIC DNA]</scope>
    <source>
        <strain evidence="16 17">YMTK-2</strain>
    </source>
</reference>
<evidence type="ECO:0000256" key="7">
    <source>
        <dbReference type="ARBA" id="ARBA00022960"/>
    </source>
</evidence>
<dbReference type="PANTHER" id="PTHR32282">
    <property type="entry name" value="BINDING PROTEIN TRANSPEPTIDASE, PUTATIVE-RELATED"/>
    <property type="match status" value="1"/>
</dbReference>
<keyword evidence="5" id="KW-0328">Glycosyltransferase</keyword>
<evidence type="ECO:0000256" key="4">
    <source>
        <dbReference type="ARBA" id="ARBA00022670"/>
    </source>
</evidence>
<organism evidence="16 17">
    <name type="scientific">Leptolinea tardivitalis</name>
    <dbReference type="NCBI Taxonomy" id="229920"/>
    <lineage>
        <taxon>Bacteria</taxon>
        <taxon>Bacillati</taxon>
        <taxon>Chloroflexota</taxon>
        <taxon>Anaerolineae</taxon>
        <taxon>Anaerolineales</taxon>
        <taxon>Anaerolineaceae</taxon>
        <taxon>Leptolinea</taxon>
    </lineage>
</organism>
<dbReference type="InterPro" id="IPR012338">
    <property type="entry name" value="Beta-lactam/transpept-like"/>
</dbReference>
<dbReference type="EMBL" id="LGCK01000014">
    <property type="protein sequence ID" value="KPL70680.1"/>
    <property type="molecule type" value="Genomic_DNA"/>
</dbReference>
<dbReference type="GO" id="GO:0005886">
    <property type="term" value="C:plasma membrane"/>
    <property type="evidence" value="ECO:0007669"/>
    <property type="project" value="UniProtKB-SubCell"/>
</dbReference>
<comment type="caution">
    <text evidence="16">The sequence shown here is derived from an EMBL/GenBank/DDBJ whole genome shotgun (WGS) entry which is preliminary data.</text>
</comment>
<proteinExistence type="predicted"/>
<keyword evidence="6" id="KW-0808">Transferase</keyword>
<keyword evidence="8" id="KW-0573">Peptidoglycan synthesis</keyword>
<dbReference type="SUPFAM" id="SSF56601">
    <property type="entry name" value="beta-lactamase/transpeptidase-like"/>
    <property type="match status" value="1"/>
</dbReference>
<gene>
    <name evidence="16" type="ORF">ADM99_16480</name>
</gene>
<evidence type="ECO:0000256" key="6">
    <source>
        <dbReference type="ARBA" id="ARBA00022679"/>
    </source>
</evidence>
<dbReference type="GO" id="GO:0009252">
    <property type="term" value="P:peptidoglycan biosynthetic process"/>
    <property type="evidence" value="ECO:0007669"/>
    <property type="project" value="UniProtKB-KW"/>
</dbReference>
<dbReference type="InterPro" id="IPR023346">
    <property type="entry name" value="Lysozyme-like_dom_sf"/>
</dbReference>
<accession>A0A0P6X6V2</accession>
<keyword evidence="7" id="KW-0133">Cell shape</keyword>
<evidence type="ECO:0000256" key="14">
    <source>
        <dbReference type="SAM" id="Phobius"/>
    </source>
</evidence>
<keyword evidence="14" id="KW-0812">Transmembrane</keyword>
<dbReference type="AlphaFoldDB" id="A0A0P6X6V2"/>
<protein>
    <recommendedName>
        <fullName evidence="15">Glycosyl transferase family 51 domain-containing protein</fullName>
    </recommendedName>
</protein>
<evidence type="ECO:0000256" key="12">
    <source>
        <dbReference type="ARBA" id="ARBA00034000"/>
    </source>
</evidence>
<dbReference type="GO" id="GO:0030288">
    <property type="term" value="C:outer membrane-bounded periplasmic space"/>
    <property type="evidence" value="ECO:0007669"/>
    <property type="project" value="TreeGrafter"/>
</dbReference>
<evidence type="ECO:0000256" key="3">
    <source>
        <dbReference type="ARBA" id="ARBA00022645"/>
    </source>
</evidence>
<dbReference type="GO" id="GO:0006508">
    <property type="term" value="P:proteolysis"/>
    <property type="evidence" value="ECO:0007669"/>
    <property type="project" value="UniProtKB-KW"/>
</dbReference>
<keyword evidence="3" id="KW-0121">Carboxypeptidase</keyword>
<feature type="domain" description="Glycosyl transferase family 51" evidence="15">
    <location>
        <begin position="150"/>
        <end position="258"/>
    </location>
</feature>
<dbReference type="SUPFAM" id="SSF53955">
    <property type="entry name" value="Lysozyme-like"/>
    <property type="match status" value="1"/>
</dbReference>
<evidence type="ECO:0000259" key="15">
    <source>
        <dbReference type="Pfam" id="PF00912"/>
    </source>
</evidence>
<dbReference type="PANTHER" id="PTHR32282:SF11">
    <property type="entry name" value="PENICILLIN-BINDING PROTEIN 1B"/>
    <property type="match status" value="1"/>
</dbReference>
<keyword evidence="17" id="KW-1185">Reference proteome</keyword>
<feature type="transmembrane region" description="Helical" evidence="14">
    <location>
        <begin position="33"/>
        <end position="57"/>
    </location>
</feature>
<keyword evidence="2" id="KW-1003">Cell membrane</keyword>
<sequence length="955" mass="103318">MPLHDLNRTLILRGRKNKKTAESFSQRLKPAGFGFLLVMSLILAAVIIGSAGLYAWVTADLPPVEEMAAFFDPAEGLILQPSRLYDRTGQTELLTLDNPGSLRAYVWLNPDQDVHFSPLLVKAITTLNQPDFWRSSGADWVHWSDPAPHTLAETLVNRLLLWNEDDSPRRAVRMRLLAWQVTSKYGREKVLEWYLNSASFGRRITGAESASRVYFGKSSADLNEAEVALLAGLSSAPALNPHDSPQAAADLMRATVDRLVTAGLYSATDRQAAFDTELSIQPPLDETTSTSPAFTRLAIQQLSALVSEDRVALGGLQIRTTLSLVQQEQLDCTLKAQLIRLESTEADPQTQCAAARLLPALPPLDKTYPPDLQAAGILVDPTHGEILAVSGKTTVEKTGDMYDAMQGGTILNPFLAAVAFSRGYSPSSLVWDLPGPSMDESVPLTKEIAVQYRGPISLRTALISDRLNPLEGLLNQLGARNTWRLSRPLGLDNLENTFAPEKLLEGGGSVSLPEIAQGMSVFANLGDLYGLAVKPGSALQPSTILSIEDSYGSPLFKKDPVLRQSVLSAPLAYLVHNVLADETLRRTELGYPNPFELGRPAAAKYGSTADGQEIWAAGYTPQRVAVIWMGTSTGFKFKSSLGVKAAGGVWNAIMRQSLTDQPALDWAVPNGVSTLEVCDPSGLLPTKICPARVTEVFLQGSEPTTADNLYQTVQVNRETGNIATVFTPPGLVEDSVYLSVPEEARAWARAAGKVLPPVNYDTIQSGTGSPNVKIDQPALFSLVNGKVAIKGTAAGEGFKSFRLQVGEGLNPKEWVEIFSNSIPIINSQLGEWDTTGMNGLYAIRLLVVYDDNRVETALSQVTVDSIPPKVTILSPQEGISVSGVQPVFLQADIFDSSAINKVEWRIDGTSIGESQQAPYTFDWSTPQRGTHKLTVMAEDAAGNQTISSPLTFVVQ</sequence>
<dbReference type="GO" id="GO:0009002">
    <property type="term" value="F:serine-type D-Ala-D-Ala carboxypeptidase activity"/>
    <property type="evidence" value="ECO:0007669"/>
    <property type="project" value="UniProtKB-EC"/>
</dbReference>
<keyword evidence="10" id="KW-0511">Multifunctional enzyme</keyword>
<evidence type="ECO:0000256" key="5">
    <source>
        <dbReference type="ARBA" id="ARBA00022676"/>
    </source>
</evidence>
<keyword evidence="9 14" id="KW-0472">Membrane</keyword>
<dbReference type="OrthoDB" id="152299at2"/>
<dbReference type="Gene3D" id="3.40.710.10">
    <property type="entry name" value="DD-peptidase/beta-lactamase superfamily"/>
    <property type="match status" value="1"/>
</dbReference>
<dbReference type="Pfam" id="PF17957">
    <property type="entry name" value="Big_7"/>
    <property type="match status" value="1"/>
</dbReference>
<comment type="catalytic activity">
    <reaction evidence="12">
        <text>Preferential cleavage: (Ac)2-L-Lys-D-Ala-|-D-Ala. Also transpeptidation of peptidyl-alanyl moieties that are N-acyl substituents of D-alanine.</text>
        <dbReference type="EC" id="3.4.16.4"/>
    </reaction>
</comment>
<comment type="subcellular location">
    <subcellularLocation>
        <location evidence="1">Cell membrane</location>
    </subcellularLocation>
</comment>
<dbReference type="GO" id="GO:0008955">
    <property type="term" value="F:peptidoglycan glycosyltransferase activity"/>
    <property type="evidence" value="ECO:0007669"/>
    <property type="project" value="UniProtKB-EC"/>
</dbReference>
<keyword evidence="14" id="KW-1133">Transmembrane helix</keyword>
<dbReference type="GO" id="GO:0071555">
    <property type="term" value="P:cell wall organization"/>
    <property type="evidence" value="ECO:0007669"/>
    <property type="project" value="UniProtKB-KW"/>
</dbReference>